<comment type="caution">
    <text evidence="2">The sequence shown here is derived from an EMBL/GenBank/DDBJ whole genome shotgun (WGS) entry which is preliminary data.</text>
</comment>
<feature type="domain" description="C2H2-type" evidence="1">
    <location>
        <begin position="63"/>
        <end position="86"/>
    </location>
</feature>
<evidence type="ECO:0000313" key="3">
    <source>
        <dbReference type="Proteomes" id="UP000703269"/>
    </source>
</evidence>
<dbReference type="InterPro" id="IPR013087">
    <property type="entry name" value="Znf_C2H2_type"/>
</dbReference>
<gene>
    <name evidence="2" type="ORF">PsYK624_051680</name>
</gene>
<accession>A0A9P3G6C2</accession>
<dbReference type="EMBL" id="BPQB01000011">
    <property type="protein sequence ID" value="GJE89076.1"/>
    <property type="molecule type" value="Genomic_DNA"/>
</dbReference>
<feature type="domain" description="C2H2-type" evidence="1">
    <location>
        <begin position="29"/>
        <end position="51"/>
    </location>
</feature>
<protein>
    <recommendedName>
        <fullName evidence="1">C2H2-type domain-containing protein</fullName>
    </recommendedName>
</protein>
<name>A0A9P3G6C2_9APHY</name>
<dbReference type="PROSITE" id="PS00028">
    <property type="entry name" value="ZINC_FINGER_C2H2_1"/>
    <property type="match status" value="2"/>
</dbReference>
<dbReference type="SMART" id="SM00355">
    <property type="entry name" value="ZnF_C2H2"/>
    <property type="match status" value="3"/>
</dbReference>
<keyword evidence="3" id="KW-1185">Reference proteome</keyword>
<evidence type="ECO:0000313" key="2">
    <source>
        <dbReference type="EMBL" id="GJE89076.1"/>
    </source>
</evidence>
<proteinExistence type="predicted"/>
<evidence type="ECO:0000259" key="1">
    <source>
        <dbReference type="PROSITE" id="PS00028"/>
    </source>
</evidence>
<reference evidence="2 3" key="1">
    <citation type="submission" date="2021-08" db="EMBL/GenBank/DDBJ databases">
        <title>Draft Genome Sequence of Phanerochaete sordida strain YK-624.</title>
        <authorList>
            <person name="Mori T."/>
            <person name="Dohra H."/>
            <person name="Suzuki T."/>
            <person name="Kawagishi H."/>
            <person name="Hirai H."/>
        </authorList>
    </citation>
    <scope>NUCLEOTIDE SEQUENCE [LARGE SCALE GENOMIC DNA]</scope>
    <source>
        <strain evidence="2 3">YK-624</strain>
    </source>
</reference>
<sequence length="297" mass="32316">MPATSPMSMFVTAQVALEIASKSLQIHPCSWPGCSQSLNCWETLVKHIKCHCDAMLQQPVSKCILSACEAAISNSQLLYTHFYDTHLSTIPIACPAAGCTVHTTYNDLLSHLLSSHGKTTLIRRQTMQATYRPTCPAPTALPMLPDVFLPSSALFSTVSTATSNILLPPSSLSPGAYQNLDFVPDTDVQFGQLDSRATTQRLHSSLHTPELEDFSENGIILPFSVSCPQPFSTTTVVSSGIKPQGTTLILQQAAPALRIAGPESFTYQFNTEKMHNLLNGSGQFAKLRIQEDKTEEM</sequence>
<dbReference type="OrthoDB" id="2576496at2759"/>
<dbReference type="Proteomes" id="UP000703269">
    <property type="component" value="Unassembled WGS sequence"/>
</dbReference>
<dbReference type="AlphaFoldDB" id="A0A9P3G6C2"/>
<organism evidence="2 3">
    <name type="scientific">Phanerochaete sordida</name>
    <dbReference type="NCBI Taxonomy" id="48140"/>
    <lineage>
        <taxon>Eukaryota</taxon>
        <taxon>Fungi</taxon>
        <taxon>Dikarya</taxon>
        <taxon>Basidiomycota</taxon>
        <taxon>Agaricomycotina</taxon>
        <taxon>Agaricomycetes</taxon>
        <taxon>Polyporales</taxon>
        <taxon>Phanerochaetaceae</taxon>
        <taxon>Phanerochaete</taxon>
    </lineage>
</organism>